<dbReference type="NCBIfam" id="TIGR01643">
    <property type="entry name" value="YD_repeat_2x"/>
    <property type="match status" value="1"/>
</dbReference>
<reference evidence="2 3" key="1">
    <citation type="submission" date="2019-02" db="EMBL/GenBank/DDBJ databases">
        <title>WGS of Pseudoxanthomonas species novum from clinical isolates.</title>
        <authorList>
            <person name="Bernier A.-M."/>
            <person name="Bernard K."/>
            <person name="Vachon A."/>
        </authorList>
    </citation>
    <scope>NUCLEOTIDE SEQUENCE [LARGE SCALE GENOMIC DNA]</scope>
    <source>
        <strain evidence="2 3">NML130969</strain>
    </source>
</reference>
<dbReference type="InterPro" id="IPR031325">
    <property type="entry name" value="RHS_repeat"/>
</dbReference>
<evidence type="ECO:0000313" key="3">
    <source>
        <dbReference type="Proteomes" id="UP000294164"/>
    </source>
</evidence>
<dbReference type="InterPro" id="IPR014756">
    <property type="entry name" value="Ig_E-set"/>
</dbReference>
<dbReference type="InterPro" id="IPR013783">
    <property type="entry name" value="Ig-like_fold"/>
</dbReference>
<proteinExistence type="predicted"/>
<dbReference type="Proteomes" id="UP000294164">
    <property type="component" value="Unassembled WGS sequence"/>
</dbReference>
<dbReference type="Gene3D" id="2.60.120.380">
    <property type="match status" value="8"/>
</dbReference>
<dbReference type="OrthoDB" id="5926862at2"/>
<dbReference type="RefSeq" id="WP_130533348.1">
    <property type="nucleotide sequence ID" value="NZ_SHMG01000001.1"/>
</dbReference>
<feature type="domain" description="IPT/TIG" evidence="1">
    <location>
        <begin position="99"/>
        <end position="171"/>
    </location>
</feature>
<dbReference type="Pfam" id="PF05593">
    <property type="entry name" value="RHS_repeat"/>
    <property type="match status" value="1"/>
</dbReference>
<dbReference type="SUPFAM" id="SSF81296">
    <property type="entry name" value="E set domains"/>
    <property type="match status" value="2"/>
</dbReference>
<evidence type="ECO:0000259" key="1">
    <source>
        <dbReference type="Pfam" id="PF01833"/>
    </source>
</evidence>
<organism evidence="2 3">
    <name type="scientific">Pseudoxanthomonas winnipegensis</name>
    <dbReference type="NCBI Taxonomy" id="2480810"/>
    <lineage>
        <taxon>Bacteria</taxon>
        <taxon>Pseudomonadati</taxon>
        <taxon>Pseudomonadota</taxon>
        <taxon>Gammaproteobacteria</taxon>
        <taxon>Lysobacterales</taxon>
        <taxon>Lysobacteraceae</taxon>
        <taxon>Pseudoxanthomonas</taxon>
    </lineage>
</organism>
<sequence>MERRWWGRGVRSTGHRETSRQSDVGRWRSRWAAAALGLVLGVVSSVGAWATSYVYDGAGRLVAVSDDTGASARYTYDRIGNLLAVDRFAAGQLAVFAFAPARGAAGITVKIKGQGFSTTASQNTVKFNGTSATVSAATATELTTTVPSGATTGPISVTVGTATAASTGSFTVDPGAGGPTITSVAPTLVAIGDAVTVTGTRLSPVAGQTSTLLNGLPVATGTLSNTQIVFPAPANVGSGKVSVVTPYGVATSSQDVVVLPAGVAVADIASVKRLTLGAAAQSLSVNTSGKSLAVLYDASLGDFPSLQFSALGDLSINYSVYSQTNVQLAYGTVTASTPTAHLPKASSSATYLVLLSPSQAPATWKMAIEKAPSLGVNGSSLVQGVTATGQSKRIIFVATTRQNLGFALSDLVFPNATNWVSADFRIYDPDGNFVTSGWCYAEYGGCQANLSETPAGTYSVVITPPGDGDRTMSFKSTLSTDLTGTLQTDVAQTVSLSRRGQNARLSFSGTAGKTVALQVAGQNTTPADQPVYYTVYQPDGTQLASVSTTSSATLNLPNLPATGTYRVFVDPSSGETASAQVTLASGTKGGQVTNGASGSFSTTVPGQNVYLTFTATAGQNLGFALSDLVTPNASYLYLTVSNPDGSYAAGQYCYESNNGCQVNLPNTVAGTYSVIVNAPPDGDRTMSFKSTLSTDLTGTLQTDVAQTVNLTRRGQNARLSFTGTAGKTVALQVAGQNTGPADRQVDYVVYQPDGTLLTSASATSSATLNLPNLPVTGMYQVFVDPVNGETASAQVMVASGTTGGQVTNGASGSFSTTVPGQNVYLTFTATAGQNLGFALSDLVTPNASYLYLTVSNPDGSYAAGQYCYESNNGCQVNLPNTVAGTYSVIVNAPPDGDRTMSFKSTLSTDLTGTLQTDVAQTVNLTRRGQNARLSFTGTAGKTVALQVAGQSTGPSDRPVDYVVYQPDGTYLASVSTTSSATLNLPNLPVTGTYQVFVDPTYGETATAQVMVASGTTGGQVTNGASGSFSTTVPGQNVYLTFSATAGQNLGFALSDLVTPNASYVYLTVYNPDGSYAATQYCYESNNGCQVNLPNTVAGTYSVIVNAPYDGDRTTSFKSTLSTDLTGTLTINAAKALNVARRGQNGRLTFSGTSGQTVALRIANQTTGPVDREVYYTVIAPDGNSVGSLTVSTEGTLNLPGLPASGIYTVFVDPNYGETVSSSVLVASGVTGKPTTGGAAGSYSTTVPGQYVYLTFTATAGQNLGFALSDLVYPNADAWASAYFAIYDPNGNYVTGNNCYAEYNGCQANVGSTLAGTYSVVVTPPGNGGRTMSFKSTLSADVTGTLTVNTAKALSVTRRGQNGRLTFSGTAGQTVALRVTNQSTGPTGRDVYYTVLAPDGSSVGSMTATSEGTLNLPGLPASGTYTVFVDPNYGETVSSSVLVASGVTGTLATGGATGSYGTTVPGQNVYLTFTATAGQNLGVGLSDLVYPNADAWTSAYLTIYDPNGSYVTGSSCYVEYRGCQANVGNALAGTYSVVITPPSSGDRTMSFKSTLSADSTGSLTVNTAKALSVTRRGQNGRLTFSGTAGQTVALRVANQTTGPADRDVYYTVLAPDGSSVNSMSVHTEGTLNLAGLPASGTYTVFVDPNYGETVSSSVLVASGVTGTLATGGATGSYSTTVPGQNVYLTFTATAGQNLGFGLSDLVASGANYLNLAIFNPDGSYAANPSCYPSYDGCQVNLPSAVAGTYNVVIYAPSEGDRTMSFKSTLSADVAGTLTVNTTKALSVTRRGQNGRLTFSGTAGQTLTLQVTGQTTTPAGRDVYYTVYSPDGSTLNNTSGQTTVSLSLGQLPATGTYTVFVDPTSGETVSANLLLKPSN</sequence>
<dbReference type="InterPro" id="IPR002909">
    <property type="entry name" value="IPT_dom"/>
</dbReference>
<gene>
    <name evidence="2" type="ORF">EA655_02700</name>
</gene>
<accession>A0A4Q8MB17</accession>
<dbReference type="EMBL" id="SHMG01000001">
    <property type="protein sequence ID" value="TAA46599.1"/>
    <property type="molecule type" value="Genomic_DNA"/>
</dbReference>
<name>A0A4Q8MB17_9GAMM</name>
<dbReference type="Gene3D" id="2.60.40.10">
    <property type="entry name" value="Immunoglobulins"/>
    <property type="match status" value="2"/>
</dbReference>
<protein>
    <recommendedName>
        <fullName evidence="1">IPT/TIG domain-containing protein</fullName>
    </recommendedName>
</protein>
<evidence type="ECO:0000313" key="2">
    <source>
        <dbReference type="EMBL" id="TAA46599.1"/>
    </source>
</evidence>
<comment type="caution">
    <text evidence="2">The sequence shown here is derived from an EMBL/GenBank/DDBJ whole genome shotgun (WGS) entry which is preliminary data.</text>
</comment>
<dbReference type="InterPro" id="IPR006530">
    <property type="entry name" value="YD"/>
</dbReference>
<dbReference type="Pfam" id="PF01833">
    <property type="entry name" value="TIG"/>
    <property type="match status" value="1"/>
</dbReference>